<sequence>MKYRTHIIRNCSRRYGGSSGQAGDWRMRRARGIIKPSDNTSHSCKRLAANVNTGLGLTTAANAAPAPAS</sequence>
<protein>
    <submittedName>
        <fullName evidence="1">Uncharacterized protein</fullName>
    </submittedName>
</protein>
<gene>
    <name evidence="1" type="ORF">EVAR_23974_1</name>
</gene>
<keyword evidence="2" id="KW-1185">Reference proteome</keyword>
<organism evidence="1 2">
    <name type="scientific">Eumeta variegata</name>
    <name type="common">Bagworm moth</name>
    <name type="synonym">Eumeta japonica</name>
    <dbReference type="NCBI Taxonomy" id="151549"/>
    <lineage>
        <taxon>Eukaryota</taxon>
        <taxon>Metazoa</taxon>
        <taxon>Ecdysozoa</taxon>
        <taxon>Arthropoda</taxon>
        <taxon>Hexapoda</taxon>
        <taxon>Insecta</taxon>
        <taxon>Pterygota</taxon>
        <taxon>Neoptera</taxon>
        <taxon>Endopterygota</taxon>
        <taxon>Lepidoptera</taxon>
        <taxon>Glossata</taxon>
        <taxon>Ditrysia</taxon>
        <taxon>Tineoidea</taxon>
        <taxon>Psychidae</taxon>
        <taxon>Oiketicinae</taxon>
        <taxon>Eumeta</taxon>
    </lineage>
</organism>
<comment type="caution">
    <text evidence="1">The sequence shown here is derived from an EMBL/GenBank/DDBJ whole genome shotgun (WGS) entry which is preliminary data.</text>
</comment>
<proteinExistence type="predicted"/>
<dbReference type="EMBL" id="BGZK01000261">
    <property type="protein sequence ID" value="GBP32562.1"/>
    <property type="molecule type" value="Genomic_DNA"/>
</dbReference>
<accession>A0A4C1V2R9</accession>
<reference evidence="1 2" key="1">
    <citation type="journal article" date="2019" name="Commun. Biol.">
        <title>The bagworm genome reveals a unique fibroin gene that provides high tensile strength.</title>
        <authorList>
            <person name="Kono N."/>
            <person name="Nakamura H."/>
            <person name="Ohtoshi R."/>
            <person name="Tomita M."/>
            <person name="Numata K."/>
            <person name="Arakawa K."/>
        </authorList>
    </citation>
    <scope>NUCLEOTIDE SEQUENCE [LARGE SCALE GENOMIC DNA]</scope>
</reference>
<evidence type="ECO:0000313" key="2">
    <source>
        <dbReference type="Proteomes" id="UP000299102"/>
    </source>
</evidence>
<evidence type="ECO:0000313" key="1">
    <source>
        <dbReference type="EMBL" id="GBP32562.1"/>
    </source>
</evidence>
<dbReference type="Proteomes" id="UP000299102">
    <property type="component" value="Unassembled WGS sequence"/>
</dbReference>
<dbReference type="AlphaFoldDB" id="A0A4C1V2R9"/>
<name>A0A4C1V2R9_EUMVA</name>